<dbReference type="AlphaFoldDB" id="A0A9K3N5Z4"/>
<gene>
    <name evidence="1" type="ORF">HanXRQr2_Chr10g0459491</name>
</gene>
<proteinExistence type="predicted"/>
<dbReference type="Gramene" id="mRNA:HanXRQr2_Chr10g0459491">
    <property type="protein sequence ID" value="CDS:HanXRQr2_Chr10g0459491.1"/>
    <property type="gene ID" value="HanXRQr2_Chr10g0459491"/>
</dbReference>
<sequence length="72" mass="8405">MDMKTNTGISQECLHHRPLFLDLCHLILPCWRKNLNSNVMNSAGFWVKIRGKLKTELLDNEIWVTPKRNVGE</sequence>
<reference evidence="1" key="1">
    <citation type="journal article" date="2017" name="Nature">
        <title>The sunflower genome provides insights into oil metabolism, flowering and Asterid evolution.</title>
        <authorList>
            <person name="Badouin H."/>
            <person name="Gouzy J."/>
            <person name="Grassa C.J."/>
            <person name="Murat F."/>
            <person name="Staton S.E."/>
            <person name="Cottret L."/>
            <person name="Lelandais-Briere C."/>
            <person name="Owens G.L."/>
            <person name="Carrere S."/>
            <person name="Mayjonade B."/>
            <person name="Legrand L."/>
            <person name="Gill N."/>
            <person name="Kane N.C."/>
            <person name="Bowers J.E."/>
            <person name="Hubner S."/>
            <person name="Bellec A."/>
            <person name="Berard A."/>
            <person name="Berges H."/>
            <person name="Blanchet N."/>
            <person name="Boniface M.C."/>
            <person name="Brunel D."/>
            <person name="Catrice O."/>
            <person name="Chaidir N."/>
            <person name="Claudel C."/>
            <person name="Donnadieu C."/>
            <person name="Faraut T."/>
            <person name="Fievet G."/>
            <person name="Helmstetter N."/>
            <person name="King M."/>
            <person name="Knapp S.J."/>
            <person name="Lai Z."/>
            <person name="Le Paslier M.C."/>
            <person name="Lippi Y."/>
            <person name="Lorenzon L."/>
            <person name="Mandel J.R."/>
            <person name="Marage G."/>
            <person name="Marchand G."/>
            <person name="Marquand E."/>
            <person name="Bret-Mestries E."/>
            <person name="Morien E."/>
            <person name="Nambeesan S."/>
            <person name="Nguyen T."/>
            <person name="Pegot-Espagnet P."/>
            <person name="Pouilly N."/>
            <person name="Raftis F."/>
            <person name="Sallet E."/>
            <person name="Schiex T."/>
            <person name="Thomas J."/>
            <person name="Vandecasteele C."/>
            <person name="Vares D."/>
            <person name="Vear F."/>
            <person name="Vautrin S."/>
            <person name="Crespi M."/>
            <person name="Mangin B."/>
            <person name="Burke J.M."/>
            <person name="Salse J."/>
            <person name="Munos S."/>
            <person name="Vincourt P."/>
            <person name="Rieseberg L.H."/>
            <person name="Langlade N.B."/>
        </authorList>
    </citation>
    <scope>NUCLEOTIDE SEQUENCE</scope>
    <source>
        <tissue evidence="1">Leaves</tissue>
    </source>
</reference>
<keyword evidence="2" id="KW-1185">Reference proteome</keyword>
<reference evidence="1" key="2">
    <citation type="submission" date="2020-06" db="EMBL/GenBank/DDBJ databases">
        <title>Helianthus annuus Genome sequencing and assembly Release 2.</title>
        <authorList>
            <person name="Gouzy J."/>
            <person name="Langlade N."/>
            <person name="Munos S."/>
        </authorList>
    </citation>
    <scope>NUCLEOTIDE SEQUENCE</scope>
    <source>
        <tissue evidence="1">Leaves</tissue>
    </source>
</reference>
<name>A0A9K3N5Z4_HELAN</name>
<dbReference type="Proteomes" id="UP000215914">
    <property type="component" value="Unassembled WGS sequence"/>
</dbReference>
<dbReference type="EMBL" id="MNCJ02000325">
    <property type="protein sequence ID" value="KAF5788030.1"/>
    <property type="molecule type" value="Genomic_DNA"/>
</dbReference>
<accession>A0A9K3N5Z4</accession>
<organism evidence="1 2">
    <name type="scientific">Helianthus annuus</name>
    <name type="common">Common sunflower</name>
    <dbReference type="NCBI Taxonomy" id="4232"/>
    <lineage>
        <taxon>Eukaryota</taxon>
        <taxon>Viridiplantae</taxon>
        <taxon>Streptophyta</taxon>
        <taxon>Embryophyta</taxon>
        <taxon>Tracheophyta</taxon>
        <taxon>Spermatophyta</taxon>
        <taxon>Magnoliopsida</taxon>
        <taxon>eudicotyledons</taxon>
        <taxon>Gunneridae</taxon>
        <taxon>Pentapetalae</taxon>
        <taxon>asterids</taxon>
        <taxon>campanulids</taxon>
        <taxon>Asterales</taxon>
        <taxon>Asteraceae</taxon>
        <taxon>Asteroideae</taxon>
        <taxon>Heliantheae alliance</taxon>
        <taxon>Heliantheae</taxon>
        <taxon>Helianthus</taxon>
    </lineage>
</organism>
<evidence type="ECO:0000313" key="1">
    <source>
        <dbReference type="EMBL" id="KAF5788030.1"/>
    </source>
</evidence>
<comment type="caution">
    <text evidence="1">The sequence shown here is derived from an EMBL/GenBank/DDBJ whole genome shotgun (WGS) entry which is preliminary data.</text>
</comment>
<protein>
    <submittedName>
        <fullName evidence="1">Uncharacterized protein</fullName>
    </submittedName>
</protein>
<evidence type="ECO:0000313" key="2">
    <source>
        <dbReference type="Proteomes" id="UP000215914"/>
    </source>
</evidence>